<evidence type="ECO:0000313" key="4">
    <source>
        <dbReference type="EMBL" id="KAK3506224.1"/>
    </source>
</evidence>
<feature type="domain" description="C-type lectin" evidence="3">
    <location>
        <begin position="27"/>
        <end position="140"/>
    </location>
</feature>
<comment type="caution">
    <text evidence="4">The sequence shown here is derived from an EMBL/GenBank/DDBJ whole genome shotgun (WGS) entry which is preliminary data.</text>
</comment>
<dbReference type="Pfam" id="PF00059">
    <property type="entry name" value="Lectin_C"/>
    <property type="match status" value="1"/>
</dbReference>
<dbReference type="InterPro" id="IPR016187">
    <property type="entry name" value="CTDL_fold"/>
</dbReference>
<dbReference type="AlphaFoldDB" id="A0AAE0PQL6"/>
<proteinExistence type="predicted"/>
<dbReference type="InterPro" id="IPR001304">
    <property type="entry name" value="C-type_lectin-like"/>
</dbReference>
<dbReference type="SUPFAM" id="SSF56436">
    <property type="entry name" value="C-type lectin-like"/>
    <property type="match status" value="1"/>
</dbReference>
<dbReference type="EMBL" id="JAUCMX010000090">
    <property type="protein sequence ID" value="KAK3506224.1"/>
    <property type="molecule type" value="Genomic_DNA"/>
</dbReference>
<keyword evidence="1" id="KW-1015">Disulfide bond</keyword>
<protein>
    <recommendedName>
        <fullName evidence="3">C-type lectin domain-containing protein</fullName>
    </recommendedName>
</protein>
<dbReference type="InterPro" id="IPR016186">
    <property type="entry name" value="C-type_lectin-like/link_sf"/>
</dbReference>
<dbReference type="PANTHER" id="PTHR45784:SF3">
    <property type="entry name" value="C-TYPE LECTIN DOMAIN FAMILY 4 MEMBER K-LIKE-RELATED"/>
    <property type="match status" value="1"/>
</dbReference>
<organism evidence="4 5">
    <name type="scientific">Hemibagrus guttatus</name>
    <dbReference type="NCBI Taxonomy" id="175788"/>
    <lineage>
        <taxon>Eukaryota</taxon>
        <taxon>Metazoa</taxon>
        <taxon>Chordata</taxon>
        <taxon>Craniata</taxon>
        <taxon>Vertebrata</taxon>
        <taxon>Euteleostomi</taxon>
        <taxon>Actinopterygii</taxon>
        <taxon>Neopterygii</taxon>
        <taxon>Teleostei</taxon>
        <taxon>Ostariophysi</taxon>
        <taxon>Siluriformes</taxon>
        <taxon>Bagridae</taxon>
        <taxon>Hemibagrus</taxon>
    </lineage>
</organism>
<evidence type="ECO:0000256" key="2">
    <source>
        <dbReference type="SAM" id="SignalP"/>
    </source>
</evidence>
<accession>A0AAE0PQL6</accession>
<feature type="signal peptide" evidence="2">
    <location>
        <begin position="1"/>
        <end position="20"/>
    </location>
</feature>
<keyword evidence="5" id="KW-1185">Reference proteome</keyword>
<dbReference type="PROSITE" id="PS00615">
    <property type="entry name" value="C_TYPE_LECTIN_1"/>
    <property type="match status" value="1"/>
</dbReference>
<sequence length="205" mass="23601">MMLNLFLLLLFTGLVPVAILQTALYKYDLLMTKLNWSDAQNYCRVNYNDLAKFLSDSDWQRLITEATNKGLSGSAWVGIYNDINSWRWSLNELPLKNVDYTCWASRQPDNAAGKDACAIIGYYNAWWDVPCKGLRPFICYNVIMRRQTVRLQVKSDGSVFDPAVQSSILEQVKQKLKEKGMLENTTVTWRVQSDGNIFHKIKDDL</sequence>
<name>A0AAE0PQL6_9TELE</name>
<dbReference type="Proteomes" id="UP001274896">
    <property type="component" value="Unassembled WGS sequence"/>
</dbReference>
<dbReference type="PROSITE" id="PS50041">
    <property type="entry name" value="C_TYPE_LECTIN_2"/>
    <property type="match status" value="1"/>
</dbReference>
<reference evidence="4" key="1">
    <citation type="submission" date="2023-06" db="EMBL/GenBank/DDBJ databases">
        <title>Male Hemibagrus guttatus genome.</title>
        <authorList>
            <person name="Bian C."/>
        </authorList>
    </citation>
    <scope>NUCLEOTIDE SEQUENCE</scope>
    <source>
        <strain evidence="4">Male_cb2023</strain>
        <tissue evidence="4">Muscle</tissue>
    </source>
</reference>
<gene>
    <name evidence="4" type="ORF">QTP70_028083</name>
</gene>
<evidence type="ECO:0000256" key="1">
    <source>
        <dbReference type="ARBA" id="ARBA00023157"/>
    </source>
</evidence>
<evidence type="ECO:0000313" key="5">
    <source>
        <dbReference type="Proteomes" id="UP001274896"/>
    </source>
</evidence>
<dbReference type="SMART" id="SM00034">
    <property type="entry name" value="CLECT"/>
    <property type="match status" value="1"/>
</dbReference>
<evidence type="ECO:0000259" key="3">
    <source>
        <dbReference type="PROSITE" id="PS50041"/>
    </source>
</evidence>
<dbReference type="InterPro" id="IPR018378">
    <property type="entry name" value="C-type_lectin_CS"/>
</dbReference>
<feature type="chain" id="PRO_5041937757" description="C-type lectin domain-containing protein" evidence="2">
    <location>
        <begin position="21"/>
        <end position="205"/>
    </location>
</feature>
<keyword evidence="2" id="KW-0732">Signal</keyword>
<dbReference type="PANTHER" id="PTHR45784">
    <property type="entry name" value="C-TYPE LECTIN DOMAIN FAMILY 20 MEMBER A-RELATED"/>
    <property type="match status" value="1"/>
</dbReference>
<dbReference type="Gene3D" id="3.10.100.10">
    <property type="entry name" value="Mannose-Binding Protein A, subunit A"/>
    <property type="match status" value="1"/>
</dbReference>